<dbReference type="PANTHER" id="PTHR43671:SF98">
    <property type="entry name" value="SERINE_THREONINE-PROTEIN KINASE NEK11"/>
    <property type="match status" value="1"/>
</dbReference>
<dbReference type="InterPro" id="IPR008271">
    <property type="entry name" value="Ser/Thr_kinase_AS"/>
</dbReference>
<sequence length="561" mass="65998">MALDSFQVDWNTDVLQSFFQDSTERQVVPDSPTKHFFSWHERSFRGRRRHIGDRFKYLFFSSLNLPDEEEWMFERPMGKGSFGAVALFSKINERQERTDAFVLKVTEANPEQFVPAQSKKSHLTHEAAIMAQTNELDSDVLVRLRQYRVDQNYCRYYTEFCEFGTLESLRLRYKAWNKYFPELFLWHVFHCLAKGYLDFVRARWRSLRNLDFGEQVDGQYLLHNDIKTENIFLATNPSRDEDTVWYPKPKIGDFGLATTTNAGEINRNHAKAMQAGTPCWQPPEQRISQMNDYRHYYFHEDVHPDLKRTVGLDRRFHRIRQEANIWAIGAVMWNLVTLDEIEVLSDKVNRILSGGTAAARAFDGKNIMKRPDPVIEQRYSPKLWDLVCECLRMKPGDRPPPSRLLSEIEIGMRDCMEREQAEYQRTGDLAPLLVAFEQNQINDLPDGGANFRKNLDFWSYFAEHLLWTPRQWGPLCPPDAPRHMNFEADGLPSPLRRRQEHEWEEALKQRDRKRTAQDAGEPLPINQSPTQSEAVQNQENPRRFSNASDREQQPRKRTRFA</sequence>
<dbReference type="InterPro" id="IPR050660">
    <property type="entry name" value="NEK_Ser/Thr_kinase"/>
</dbReference>
<evidence type="ECO:0000256" key="2">
    <source>
        <dbReference type="ARBA" id="ARBA00022527"/>
    </source>
</evidence>
<dbReference type="InterPro" id="IPR000719">
    <property type="entry name" value="Prot_kinase_dom"/>
</dbReference>
<dbReference type="PROSITE" id="PS50011">
    <property type="entry name" value="PROTEIN_KINASE_DOM"/>
    <property type="match status" value="1"/>
</dbReference>
<organism evidence="11 12">
    <name type="scientific">Cladophialophora carrionii</name>
    <dbReference type="NCBI Taxonomy" id="86049"/>
    <lineage>
        <taxon>Eukaryota</taxon>
        <taxon>Fungi</taxon>
        <taxon>Dikarya</taxon>
        <taxon>Ascomycota</taxon>
        <taxon>Pezizomycotina</taxon>
        <taxon>Eurotiomycetes</taxon>
        <taxon>Chaetothyriomycetidae</taxon>
        <taxon>Chaetothyriales</taxon>
        <taxon>Herpotrichiellaceae</taxon>
        <taxon>Cladophialophora</taxon>
    </lineage>
</organism>
<reference evidence="12" key="1">
    <citation type="submission" date="2015-07" db="EMBL/GenBank/DDBJ databases">
        <authorList>
            <person name="Teixeira M.M."/>
            <person name="Souza R.C."/>
            <person name="Almeida L.G."/>
            <person name="Vicente V.A."/>
            <person name="de Hoog S."/>
            <person name="Bocca A.L."/>
            <person name="de Almeida S.R."/>
            <person name="Vasconcelos A.T."/>
            <person name="Felipe M.S."/>
        </authorList>
    </citation>
    <scope>NUCLEOTIDE SEQUENCE [LARGE SCALE GENOMIC DNA]</scope>
    <source>
        <strain evidence="12">KSF</strain>
    </source>
</reference>
<dbReference type="SMART" id="SM00220">
    <property type="entry name" value="S_TKc"/>
    <property type="match status" value="1"/>
</dbReference>
<protein>
    <recommendedName>
        <fullName evidence="1">non-specific serine/threonine protein kinase</fullName>
        <ecNumber evidence="1">2.7.11.1</ecNumber>
    </recommendedName>
</protein>
<keyword evidence="4" id="KW-0547">Nucleotide-binding</keyword>
<keyword evidence="12" id="KW-1185">Reference proteome</keyword>
<evidence type="ECO:0000256" key="1">
    <source>
        <dbReference type="ARBA" id="ARBA00012513"/>
    </source>
</evidence>
<evidence type="ECO:0000256" key="9">
    <source>
        <dbReference type="SAM" id="MobiDB-lite"/>
    </source>
</evidence>
<evidence type="ECO:0000256" key="4">
    <source>
        <dbReference type="ARBA" id="ARBA00022741"/>
    </source>
</evidence>
<comment type="catalytic activity">
    <reaction evidence="7">
        <text>L-threonyl-[protein] + ATP = O-phospho-L-threonyl-[protein] + ADP + H(+)</text>
        <dbReference type="Rhea" id="RHEA:46608"/>
        <dbReference type="Rhea" id="RHEA-COMP:11060"/>
        <dbReference type="Rhea" id="RHEA-COMP:11605"/>
        <dbReference type="ChEBI" id="CHEBI:15378"/>
        <dbReference type="ChEBI" id="CHEBI:30013"/>
        <dbReference type="ChEBI" id="CHEBI:30616"/>
        <dbReference type="ChEBI" id="CHEBI:61977"/>
        <dbReference type="ChEBI" id="CHEBI:456216"/>
        <dbReference type="EC" id="2.7.11.1"/>
    </reaction>
</comment>
<dbReference type="Proteomes" id="UP000094526">
    <property type="component" value="Unassembled WGS sequence"/>
</dbReference>
<evidence type="ECO:0000256" key="5">
    <source>
        <dbReference type="ARBA" id="ARBA00022777"/>
    </source>
</evidence>
<evidence type="ECO:0000256" key="7">
    <source>
        <dbReference type="ARBA" id="ARBA00047899"/>
    </source>
</evidence>
<evidence type="ECO:0000313" key="12">
    <source>
        <dbReference type="Proteomes" id="UP000094526"/>
    </source>
</evidence>
<proteinExistence type="predicted"/>
<dbReference type="eggNOG" id="KOG0591">
    <property type="taxonomic scope" value="Eukaryota"/>
</dbReference>
<gene>
    <name evidence="11" type="ORF">CLCR_03390</name>
</gene>
<dbReference type="VEuPathDB" id="FungiDB:G647_01778"/>
<dbReference type="SUPFAM" id="SSF56112">
    <property type="entry name" value="Protein kinase-like (PK-like)"/>
    <property type="match status" value="1"/>
</dbReference>
<dbReference type="PROSITE" id="PS00108">
    <property type="entry name" value="PROTEIN_KINASE_ST"/>
    <property type="match status" value="1"/>
</dbReference>
<dbReference type="Pfam" id="PF00069">
    <property type="entry name" value="Pkinase"/>
    <property type="match status" value="1"/>
</dbReference>
<dbReference type="VEuPathDB" id="FungiDB:CLCR_03390"/>
<dbReference type="STRING" id="86049.A0A1C1CGL9"/>
<evidence type="ECO:0000256" key="6">
    <source>
        <dbReference type="ARBA" id="ARBA00022840"/>
    </source>
</evidence>
<feature type="region of interest" description="Disordered" evidence="9">
    <location>
        <begin position="504"/>
        <end position="561"/>
    </location>
</feature>
<evidence type="ECO:0000256" key="8">
    <source>
        <dbReference type="ARBA" id="ARBA00048679"/>
    </source>
</evidence>
<dbReference type="OrthoDB" id="310217at2759"/>
<keyword evidence="6" id="KW-0067">ATP-binding</keyword>
<keyword evidence="3" id="KW-0808">Transferase</keyword>
<dbReference type="GO" id="GO:0005524">
    <property type="term" value="F:ATP binding"/>
    <property type="evidence" value="ECO:0007669"/>
    <property type="project" value="UniProtKB-KW"/>
</dbReference>
<name>A0A1C1CGL9_9EURO</name>
<dbReference type="InterPro" id="IPR011009">
    <property type="entry name" value="Kinase-like_dom_sf"/>
</dbReference>
<evidence type="ECO:0000259" key="10">
    <source>
        <dbReference type="PROSITE" id="PS50011"/>
    </source>
</evidence>
<keyword evidence="2" id="KW-0723">Serine/threonine-protein kinase</keyword>
<dbReference type="Gene3D" id="3.30.200.20">
    <property type="entry name" value="Phosphorylase Kinase, domain 1"/>
    <property type="match status" value="1"/>
</dbReference>
<keyword evidence="5" id="KW-0418">Kinase</keyword>
<evidence type="ECO:0000256" key="3">
    <source>
        <dbReference type="ARBA" id="ARBA00022679"/>
    </source>
</evidence>
<dbReference type="AlphaFoldDB" id="A0A1C1CGL9"/>
<dbReference type="EMBL" id="LGRB01000013">
    <property type="protein sequence ID" value="OCT47607.1"/>
    <property type="molecule type" value="Genomic_DNA"/>
</dbReference>
<comment type="catalytic activity">
    <reaction evidence="8">
        <text>L-seryl-[protein] + ATP = O-phospho-L-seryl-[protein] + ADP + H(+)</text>
        <dbReference type="Rhea" id="RHEA:17989"/>
        <dbReference type="Rhea" id="RHEA-COMP:9863"/>
        <dbReference type="Rhea" id="RHEA-COMP:11604"/>
        <dbReference type="ChEBI" id="CHEBI:15378"/>
        <dbReference type="ChEBI" id="CHEBI:29999"/>
        <dbReference type="ChEBI" id="CHEBI:30616"/>
        <dbReference type="ChEBI" id="CHEBI:83421"/>
        <dbReference type="ChEBI" id="CHEBI:456216"/>
        <dbReference type="EC" id="2.7.11.1"/>
    </reaction>
</comment>
<dbReference type="GO" id="GO:0004674">
    <property type="term" value="F:protein serine/threonine kinase activity"/>
    <property type="evidence" value="ECO:0007669"/>
    <property type="project" value="UniProtKB-KW"/>
</dbReference>
<dbReference type="PANTHER" id="PTHR43671">
    <property type="entry name" value="SERINE/THREONINE-PROTEIN KINASE NEK"/>
    <property type="match status" value="1"/>
</dbReference>
<accession>A0A1C1CGL9</accession>
<evidence type="ECO:0000313" key="11">
    <source>
        <dbReference type="EMBL" id="OCT47607.1"/>
    </source>
</evidence>
<dbReference type="Gene3D" id="1.10.510.10">
    <property type="entry name" value="Transferase(Phosphotransferase) domain 1"/>
    <property type="match status" value="1"/>
</dbReference>
<feature type="domain" description="Protein kinase" evidence="10">
    <location>
        <begin position="71"/>
        <end position="410"/>
    </location>
</feature>
<comment type="caution">
    <text evidence="11">The sequence shown here is derived from an EMBL/GenBank/DDBJ whole genome shotgun (WGS) entry which is preliminary data.</text>
</comment>
<dbReference type="EC" id="2.7.11.1" evidence="1"/>
<feature type="compositionally biased region" description="Polar residues" evidence="9">
    <location>
        <begin position="525"/>
        <end position="547"/>
    </location>
</feature>